<dbReference type="Proteomes" id="UP000217696">
    <property type="component" value="Chromosome"/>
</dbReference>
<dbReference type="SUPFAM" id="SSF51182">
    <property type="entry name" value="RmlC-like cupins"/>
    <property type="match status" value="1"/>
</dbReference>
<dbReference type="RefSeq" id="WP_157737764.1">
    <property type="nucleotide sequence ID" value="NZ_AP017312.1"/>
</dbReference>
<reference evidence="1 2" key="1">
    <citation type="submission" date="2015-12" db="EMBL/GenBank/DDBJ databases">
        <title>Genome sequence of Aneurinibacillus soli.</title>
        <authorList>
            <person name="Lee J.S."/>
            <person name="Lee K.C."/>
            <person name="Kim K.K."/>
            <person name="Lee B.W."/>
        </authorList>
    </citation>
    <scope>NUCLEOTIDE SEQUENCE [LARGE SCALE GENOMIC DNA]</scope>
    <source>
        <strain evidence="1 2">CB4</strain>
    </source>
</reference>
<evidence type="ECO:0000313" key="1">
    <source>
        <dbReference type="EMBL" id="BAU26376.1"/>
    </source>
</evidence>
<evidence type="ECO:0000313" key="2">
    <source>
        <dbReference type="Proteomes" id="UP000217696"/>
    </source>
</evidence>
<dbReference type="InterPro" id="IPR014710">
    <property type="entry name" value="RmlC-like_jellyroll"/>
</dbReference>
<dbReference type="InterPro" id="IPR011051">
    <property type="entry name" value="RmlC_Cupin_sf"/>
</dbReference>
<dbReference type="PANTHER" id="PTHR37694">
    <property type="entry name" value="SLR8022 PROTEIN"/>
    <property type="match status" value="1"/>
</dbReference>
<protein>
    <submittedName>
        <fullName evidence="1">Cupin domain protein</fullName>
    </submittedName>
</protein>
<dbReference type="Pfam" id="PF07883">
    <property type="entry name" value="Cupin_2"/>
    <property type="match status" value="1"/>
</dbReference>
<keyword evidence="2" id="KW-1185">Reference proteome</keyword>
<accession>A0A0U4WC24</accession>
<dbReference type="EMBL" id="AP017312">
    <property type="protein sequence ID" value="BAU26376.1"/>
    <property type="molecule type" value="Genomic_DNA"/>
</dbReference>
<dbReference type="KEGG" id="asoc:CB4_00503"/>
<dbReference type="AlphaFoldDB" id="A0A0U4WC24"/>
<dbReference type="InterPro" id="IPR013096">
    <property type="entry name" value="Cupin_2"/>
</dbReference>
<gene>
    <name evidence="1" type="ORF">CB4_00503</name>
</gene>
<name>A0A0U4WC24_9BACL</name>
<proteinExistence type="predicted"/>
<sequence length="105" mass="11425">MEVVVLQHMLEDRKVGRAKVLEFGGGVVMNLQLKAGEKVARHRTPSDAIVHVVAGRVRFGVGEQDVELVPGMLLHMDPQEEHELEALEDASIVVMKIGSNTVCGS</sequence>
<dbReference type="Gene3D" id="2.60.120.10">
    <property type="entry name" value="Jelly Rolls"/>
    <property type="match status" value="1"/>
</dbReference>
<dbReference type="PANTHER" id="PTHR37694:SF1">
    <property type="entry name" value="SLR8022 PROTEIN"/>
    <property type="match status" value="1"/>
</dbReference>
<organism evidence="1 2">
    <name type="scientific">Aneurinibacillus soli</name>
    <dbReference type="NCBI Taxonomy" id="1500254"/>
    <lineage>
        <taxon>Bacteria</taxon>
        <taxon>Bacillati</taxon>
        <taxon>Bacillota</taxon>
        <taxon>Bacilli</taxon>
        <taxon>Bacillales</taxon>
        <taxon>Paenibacillaceae</taxon>
        <taxon>Aneurinibacillus group</taxon>
        <taxon>Aneurinibacillus</taxon>
    </lineage>
</organism>